<name>A0ACC1T2P1_9APHY</name>
<accession>A0ACC1T2P1</accession>
<dbReference type="Proteomes" id="UP001148662">
    <property type="component" value="Unassembled WGS sequence"/>
</dbReference>
<reference evidence="1" key="1">
    <citation type="submission" date="2022-07" db="EMBL/GenBank/DDBJ databases">
        <title>Genome Sequence of Phlebia brevispora.</title>
        <authorList>
            <person name="Buettner E."/>
        </authorList>
    </citation>
    <scope>NUCLEOTIDE SEQUENCE</scope>
    <source>
        <strain evidence="1">MPL23</strain>
    </source>
</reference>
<dbReference type="EMBL" id="JANHOG010000776">
    <property type="protein sequence ID" value="KAJ3551618.1"/>
    <property type="molecule type" value="Genomic_DNA"/>
</dbReference>
<sequence>MTSTLPPLVQAFSGAIGSATANAIAYPLDLVATRLQTTSSKKLRGLRGILFTLQHILRTEGCKGLYDGLVTDTAATFLSNFLYFYFYTIFRSFLVRRKVRISPPQSIKNKGVPVILDVSEELGVGFLAGVASRAIAAPLNLVTVRLQTETEGEDEEGNLDAVKDNTGEADRARRPWGIFFTVKKIYEDEGLQGFWDGFTATVPLCLNPAITLFLFQIYRKATARYAFRRGAHVQTRSQKLATPNAVSAFIGAACANSIAIVLLYPLILAKTRLQMHRRNGEDENMVSVWRRALQREGTAGVYQGLDAQIMKGFHGASDSCLIPLEYEMARSVNYTDDWNLQFISGYIVCCPDRPGIGEGILLLAHKLLEERFYVNLY</sequence>
<organism evidence="1 2">
    <name type="scientific">Phlebia brevispora</name>
    <dbReference type="NCBI Taxonomy" id="194682"/>
    <lineage>
        <taxon>Eukaryota</taxon>
        <taxon>Fungi</taxon>
        <taxon>Dikarya</taxon>
        <taxon>Basidiomycota</taxon>
        <taxon>Agaricomycotina</taxon>
        <taxon>Agaricomycetes</taxon>
        <taxon>Polyporales</taxon>
        <taxon>Meruliaceae</taxon>
        <taxon>Phlebia</taxon>
    </lineage>
</organism>
<evidence type="ECO:0000313" key="1">
    <source>
        <dbReference type="EMBL" id="KAJ3551618.1"/>
    </source>
</evidence>
<gene>
    <name evidence="1" type="ORF">NM688_g4600</name>
</gene>
<evidence type="ECO:0000313" key="2">
    <source>
        <dbReference type="Proteomes" id="UP001148662"/>
    </source>
</evidence>
<proteinExistence type="predicted"/>
<keyword evidence="2" id="KW-1185">Reference proteome</keyword>
<comment type="caution">
    <text evidence="1">The sequence shown here is derived from an EMBL/GenBank/DDBJ whole genome shotgun (WGS) entry which is preliminary data.</text>
</comment>
<protein>
    <submittedName>
        <fullName evidence="1">Uncharacterized protein</fullName>
    </submittedName>
</protein>